<sequence length="537" mass="61451">MIRQIIIFLTITAVGIAQPDLKFDPFDWIQYRQVGKVNSITFGDRFAYIGTQSGGVMRFNIFANRFEESITMAQGLHSNTITAVHRSSNGMLWVATPLGIEFSFNEIGNWRFIDRNQISLDSRTFIERIGESQNSVWLGTSGLVYRLDPVTGVLTGVMSNPDETVVWSSGLLQLRTNLSDILIDFTLMDGWITDLQSLIHPNGQQINITTITKNAFNEVWFGTEDGTIFRGDNTMKTFTPYRFSLASNDIWAIGGDDSFWLGGRLGNFQSGISYLDIDRGITDVYLFDNTINMDETSIFSILELKEEIWFGGENTILVYNKKKDYWRTYNAQIDGRKSWVTSMLEVGKNIWLGGPHGIYVLRKSDKKIIDSEVNSFFKDIFIYDLAFGDKQIWIGTETGIFLYDTENDFIRNYTSYGYTESDVIFPGNPTDFTAFVKDKYQILTASRLGILSFNFRDRQWSNAVNPSIFGGLEIKAMALDNDIIFIATTNNLVQYDMKNNLLDVYNYSFIGQVNDMYIRDRRIWLGTTEGLISYHYK</sequence>
<evidence type="ECO:0000313" key="1">
    <source>
        <dbReference type="EMBL" id="SVA14645.1"/>
    </source>
</evidence>
<dbReference type="Gene3D" id="2.130.10.10">
    <property type="entry name" value="YVTN repeat-like/Quinoprotein amine dehydrogenase"/>
    <property type="match status" value="3"/>
</dbReference>
<dbReference type="InterPro" id="IPR015943">
    <property type="entry name" value="WD40/YVTN_repeat-like_dom_sf"/>
</dbReference>
<proteinExistence type="predicted"/>
<name>A0A381TES7_9ZZZZ</name>
<dbReference type="EMBL" id="UINC01004483">
    <property type="protein sequence ID" value="SVA14645.1"/>
    <property type="molecule type" value="Genomic_DNA"/>
</dbReference>
<dbReference type="AlphaFoldDB" id="A0A381TES7"/>
<organism evidence="1">
    <name type="scientific">marine metagenome</name>
    <dbReference type="NCBI Taxonomy" id="408172"/>
    <lineage>
        <taxon>unclassified sequences</taxon>
        <taxon>metagenomes</taxon>
        <taxon>ecological metagenomes</taxon>
    </lineage>
</organism>
<protein>
    <recommendedName>
        <fullName evidence="2">Two component regulator three Y domain-containing protein</fullName>
    </recommendedName>
</protein>
<accession>A0A381TES7</accession>
<gene>
    <name evidence="1" type="ORF">METZ01_LOCUS67499</name>
</gene>
<dbReference type="InterPro" id="IPR011047">
    <property type="entry name" value="Quinoprotein_ADH-like_sf"/>
</dbReference>
<reference evidence="1" key="1">
    <citation type="submission" date="2018-05" db="EMBL/GenBank/DDBJ databases">
        <authorList>
            <person name="Lanie J.A."/>
            <person name="Ng W.-L."/>
            <person name="Kazmierczak K.M."/>
            <person name="Andrzejewski T.M."/>
            <person name="Davidsen T.M."/>
            <person name="Wayne K.J."/>
            <person name="Tettelin H."/>
            <person name="Glass J.I."/>
            <person name="Rusch D."/>
            <person name="Podicherti R."/>
            <person name="Tsui H.-C.T."/>
            <person name="Winkler M.E."/>
        </authorList>
    </citation>
    <scope>NUCLEOTIDE SEQUENCE</scope>
</reference>
<dbReference type="SUPFAM" id="SSF50998">
    <property type="entry name" value="Quinoprotein alcohol dehydrogenase-like"/>
    <property type="match status" value="1"/>
</dbReference>
<evidence type="ECO:0008006" key="2">
    <source>
        <dbReference type="Google" id="ProtNLM"/>
    </source>
</evidence>